<feature type="compositionally biased region" description="Acidic residues" evidence="2">
    <location>
        <begin position="260"/>
        <end position="277"/>
    </location>
</feature>
<sequence>MVTVMTPPSTVDAISGDEMDTSESLESGIEGSIKRCEALLSMLPMTLGKSFDSDVLHETSNKKLRKARAYLNMNMKNLMEGLEPEWNKNMGLLSNISMSRDISSSPASESWQSYSLCNETSTQSVHAGSEEGERAQEEFMCECECGTSKTVVSDSATHDKSQDGGRTRDDWSGKRLGRSGGNQQARRVKKRASRRTRLSDRASSESGESAESAVTDSSLKETNHGKQSSFSVTSVVGKLCEPDAAAAAPSVLPIKIENEQENLEEESSEESLEEDVVNESPPCETTEAMAGSMAGGDALSKPSPQLERPKKHSSSSNSTTSEPTLMEPRKFAAQGNKNAAELKPTGLPTNYKKADAPSLNEWSSSLKLQESKSKHKGKMVRQERLKMHTMATVARLSAPKVLAAQRVCHVKATPEVKRNDTPLKLDGVMRFATPKIIATQKCQLHRTATPERSKPRVKKDVASKCSSPFVERLGDIQERINSSKRAKKIREKEERDMCSFHPNINCKYLDVEGYQPIEKRLDCIREQKDKMIKTARDQEAKDLGITFRPELNPNSVRILKERAALKSPALTLDINDDSRSATPQNYSNNYWADLPESRPKAGDLSRSVSVCTFVPEINSNTEHILAGTPLEGCDFLTRQQQFLDRIEQRKRLKQQEIASGFTFQPERGNAEFILSCSPFFKIDENLSEMCERLSKSDHQRRFSIQQQMADNYYSQFAFHPHVDETSRLIGRNPSIETLFSDVRAKHHKELLRQLAQEEFQRTCTFRPMVKVSSYPIEEAVLEERKKMKMERKKQEERERISKELEELAECTFKPVINPWPPKEPDGGLQIKGVQRHLELQRLAKQMKIDQAEWEKKIFFSHQNNERPRQQYTIPKPFNFHTGSCNDHCPGSPVNRRNRMPPSMPIDPHLCT</sequence>
<dbReference type="AlphaFoldDB" id="A0A8T0GSP6"/>
<proteinExistence type="predicted"/>
<gene>
    <name evidence="3" type="ORF">KC19_9G061100</name>
</gene>
<evidence type="ECO:0000313" key="4">
    <source>
        <dbReference type="Proteomes" id="UP000822688"/>
    </source>
</evidence>
<protein>
    <submittedName>
        <fullName evidence="3">Uncharacterized protein</fullName>
    </submittedName>
</protein>
<reference evidence="3" key="1">
    <citation type="submission" date="2020-06" db="EMBL/GenBank/DDBJ databases">
        <title>WGS assembly of Ceratodon purpureus strain R40.</title>
        <authorList>
            <person name="Carey S.B."/>
            <person name="Jenkins J."/>
            <person name="Shu S."/>
            <person name="Lovell J.T."/>
            <person name="Sreedasyam A."/>
            <person name="Maumus F."/>
            <person name="Tiley G.P."/>
            <person name="Fernandez-Pozo N."/>
            <person name="Barry K."/>
            <person name="Chen C."/>
            <person name="Wang M."/>
            <person name="Lipzen A."/>
            <person name="Daum C."/>
            <person name="Saski C.A."/>
            <person name="Payton A.C."/>
            <person name="Mcbreen J.C."/>
            <person name="Conrad R.E."/>
            <person name="Kollar L.M."/>
            <person name="Olsson S."/>
            <person name="Huttunen S."/>
            <person name="Landis J.B."/>
            <person name="Wickett N.J."/>
            <person name="Johnson M.G."/>
            <person name="Rensing S.A."/>
            <person name="Grimwood J."/>
            <person name="Schmutz J."/>
            <person name="Mcdaniel S.F."/>
        </authorList>
    </citation>
    <scope>NUCLEOTIDE SEQUENCE</scope>
    <source>
        <strain evidence="3">R40</strain>
    </source>
</reference>
<name>A0A8T0GSP6_CERPU</name>
<feature type="region of interest" description="Disordered" evidence="2">
    <location>
        <begin position="152"/>
        <end position="230"/>
    </location>
</feature>
<evidence type="ECO:0000256" key="1">
    <source>
        <dbReference type="SAM" id="Coils"/>
    </source>
</evidence>
<dbReference type="Proteomes" id="UP000822688">
    <property type="component" value="Chromosome 9"/>
</dbReference>
<organism evidence="3 4">
    <name type="scientific">Ceratodon purpureus</name>
    <name type="common">Fire moss</name>
    <name type="synonym">Dicranum purpureum</name>
    <dbReference type="NCBI Taxonomy" id="3225"/>
    <lineage>
        <taxon>Eukaryota</taxon>
        <taxon>Viridiplantae</taxon>
        <taxon>Streptophyta</taxon>
        <taxon>Embryophyta</taxon>
        <taxon>Bryophyta</taxon>
        <taxon>Bryophytina</taxon>
        <taxon>Bryopsida</taxon>
        <taxon>Dicranidae</taxon>
        <taxon>Pseudoditrichales</taxon>
        <taxon>Ditrichaceae</taxon>
        <taxon>Ceratodon</taxon>
    </lineage>
</organism>
<feature type="compositionally biased region" description="Low complexity" evidence="2">
    <location>
        <begin position="204"/>
        <end position="213"/>
    </location>
</feature>
<feature type="region of interest" description="Disordered" evidence="2">
    <location>
        <begin position="890"/>
        <end position="911"/>
    </location>
</feature>
<evidence type="ECO:0000313" key="3">
    <source>
        <dbReference type="EMBL" id="KAG0561389.1"/>
    </source>
</evidence>
<comment type="caution">
    <text evidence="3">The sequence shown here is derived from an EMBL/GenBank/DDBJ whole genome shotgun (WGS) entry which is preliminary data.</text>
</comment>
<keyword evidence="4" id="KW-1185">Reference proteome</keyword>
<feature type="compositionally biased region" description="Basic and acidic residues" evidence="2">
    <location>
        <begin position="156"/>
        <end position="173"/>
    </location>
</feature>
<feature type="region of interest" description="Disordered" evidence="2">
    <location>
        <begin position="260"/>
        <end position="328"/>
    </location>
</feature>
<feature type="region of interest" description="Disordered" evidence="2">
    <location>
        <begin position="1"/>
        <end position="28"/>
    </location>
</feature>
<dbReference type="PANTHER" id="PTHR37028:SF4">
    <property type="entry name" value="ALMS MOTIF DOMAIN-CONTAINING PROTEIN"/>
    <property type="match status" value="1"/>
</dbReference>
<keyword evidence="1" id="KW-0175">Coiled coil</keyword>
<feature type="coiled-coil region" evidence="1">
    <location>
        <begin position="777"/>
        <end position="810"/>
    </location>
</feature>
<feature type="compositionally biased region" description="Basic residues" evidence="2">
    <location>
        <begin position="186"/>
        <end position="196"/>
    </location>
</feature>
<accession>A0A8T0GSP6</accession>
<dbReference type="EMBL" id="CM026430">
    <property type="protein sequence ID" value="KAG0561389.1"/>
    <property type="molecule type" value="Genomic_DNA"/>
</dbReference>
<dbReference type="PANTHER" id="PTHR37028">
    <property type="entry name" value="UNNAMED PRODUCT-RELATED"/>
    <property type="match status" value="1"/>
</dbReference>
<evidence type="ECO:0000256" key="2">
    <source>
        <dbReference type="SAM" id="MobiDB-lite"/>
    </source>
</evidence>